<gene>
    <name evidence="2" type="ORF">GIS00_12905</name>
</gene>
<name>A0A7K1FL23_9ACTN</name>
<sequence length="123" mass="13013">MSGIAAWLTVGDASAAVAFYGTAFGAAVVHRTEIDGQVIVARLSLAGSEFWVQQDDGVDPAARAPQAVAAVRMIVSNDDPDDAFARAVATGAIAVADPHTEHGWRTGRVRDPFGHEWELSREL</sequence>
<dbReference type="InterPro" id="IPR041581">
    <property type="entry name" value="Glyoxalase_6"/>
</dbReference>
<feature type="domain" description="VOC" evidence="1">
    <location>
        <begin position="1"/>
        <end position="122"/>
    </location>
</feature>
<dbReference type="RefSeq" id="WP_154768851.1">
    <property type="nucleotide sequence ID" value="NZ_WLYK01000005.1"/>
</dbReference>
<dbReference type="PROSITE" id="PS51819">
    <property type="entry name" value="VOC"/>
    <property type="match status" value="1"/>
</dbReference>
<protein>
    <submittedName>
        <fullName evidence="2">VOC family protein</fullName>
    </submittedName>
</protein>
<dbReference type="PANTHER" id="PTHR34109">
    <property type="entry name" value="BNAUNNG04460D PROTEIN-RELATED"/>
    <property type="match status" value="1"/>
</dbReference>
<dbReference type="InterPro" id="IPR037523">
    <property type="entry name" value="VOC_core"/>
</dbReference>
<organism evidence="2 3">
    <name type="scientific">Nakamurella alba</name>
    <dbReference type="NCBI Taxonomy" id="2665158"/>
    <lineage>
        <taxon>Bacteria</taxon>
        <taxon>Bacillati</taxon>
        <taxon>Actinomycetota</taxon>
        <taxon>Actinomycetes</taxon>
        <taxon>Nakamurellales</taxon>
        <taxon>Nakamurellaceae</taxon>
        <taxon>Nakamurella</taxon>
    </lineage>
</organism>
<dbReference type="Proteomes" id="UP000460221">
    <property type="component" value="Unassembled WGS sequence"/>
</dbReference>
<dbReference type="Pfam" id="PF18029">
    <property type="entry name" value="Glyoxalase_6"/>
    <property type="match status" value="1"/>
</dbReference>
<reference evidence="2 3" key="1">
    <citation type="submission" date="2019-11" db="EMBL/GenBank/DDBJ databases">
        <authorList>
            <person name="Jiang L.-Q."/>
        </authorList>
    </citation>
    <scope>NUCLEOTIDE SEQUENCE [LARGE SCALE GENOMIC DNA]</scope>
    <source>
        <strain evidence="2 3">YIM 132087</strain>
    </source>
</reference>
<dbReference type="EMBL" id="WLYK01000005">
    <property type="protein sequence ID" value="MTD14841.1"/>
    <property type="molecule type" value="Genomic_DNA"/>
</dbReference>
<evidence type="ECO:0000313" key="2">
    <source>
        <dbReference type="EMBL" id="MTD14841.1"/>
    </source>
</evidence>
<accession>A0A7K1FL23</accession>
<dbReference type="AlphaFoldDB" id="A0A7K1FL23"/>
<keyword evidence="3" id="KW-1185">Reference proteome</keyword>
<evidence type="ECO:0000259" key="1">
    <source>
        <dbReference type="PROSITE" id="PS51819"/>
    </source>
</evidence>
<dbReference type="Gene3D" id="3.10.180.10">
    <property type="entry name" value="2,3-Dihydroxybiphenyl 1,2-Dioxygenase, domain 1"/>
    <property type="match status" value="1"/>
</dbReference>
<dbReference type="SUPFAM" id="SSF54593">
    <property type="entry name" value="Glyoxalase/Bleomycin resistance protein/Dihydroxybiphenyl dioxygenase"/>
    <property type="match status" value="1"/>
</dbReference>
<evidence type="ECO:0000313" key="3">
    <source>
        <dbReference type="Proteomes" id="UP000460221"/>
    </source>
</evidence>
<dbReference type="InterPro" id="IPR029068">
    <property type="entry name" value="Glyas_Bleomycin-R_OHBP_Dase"/>
</dbReference>
<proteinExistence type="predicted"/>
<dbReference type="PANTHER" id="PTHR34109:SF1">
    <property type="entry name" value="VOC DOMAIN-CONTAINING PROTEIN"/>
    <property type="match status" value="1"/>
</dbReference>
<comment type="caution">
    <text evidence="2">The sequence shown here is derived from an EMBL/GenBank/DDBJ whole genome shotgun (WGS) entry which is preliminary data.</text>
</comment>